<dbReference type="STRING" id="1314777.A0A164WWY4"/>
<keyword evidence="7" id="KW-1185">Reference proteome</keyword>
<name>A0A164WWY4_9AGAM</name>
<dbReference type="SUPFAM" id="SSF64602">
    <property type="entry name" value="F1 ATPase inhibitor, IF1, C-terminal domain"/>
    <property type="match status" value="1"/>
</dbReference>
<dbReference type="GO" id="GO:0042030">
    <property type="term" value="F:ATPase inhibitor activity"/>
    <property type="evidence" value="ECO:0007669"/>
    <property type="project" value="InterPro"/>
</dbReference>
<dbReference type="InterPro" id="IPR007648">
    <property type="entry name" value="ATPase_inhibitor_mt"/>
</dbReference>
<evidence type="ECO:0000313" key="7">
    <source>
        <dbReference type="Proteomes" id="UP000076722"/>
    </source>
</evidence>
<evidence type="ECO:0000256" key="5">
    <source>
        <dbReference type="SAM" id="MobiDB-lite"/>
    </source>
</evidence>
<dbReference type="OrthoDB" id="5532350at2759"/>
<evidence type="ECO:0000256" key="4">
    <source>
        <dbReference type="RuleBase" id="RU368087"/>
    </source>
</evidence>
<evidence type="ECO:0000256" key="3">
    <source>
        <dbReference type="ARBA" id="ARBA00023128"/>
    </source>
</evidence>
<sequence length="83" mass="9264">MLSTRISAVRRGVAVASRRMYSEGSVGGGSPGFNKKEKAHEDQYARQQEQAALKKLRDSIAEAKQHLETLQKHAEEAEKKVQK</sequence>
<dbReference type="Gene3D" id="1.20.5.500">
    <property type="entry name" value="Single helix bin"/>
    <property type="match status" value="1"/>
</dbReference>
<evidence type="ECO:0000313" key="6">
    <source>
        <dbReference type="EMBL" id="KZS95439.1"/>
    </source>
</evidence>
<keyword evidence="3" id="KW-0496">Mitochondrion</keyword>
<dbReference type="Proteomes" id="UP000076722">
    <property type="component" value="Unassembled WGS sequence"/>
</dbReference>
<comment type="function">
    <text evidence="4">Inhibits the enzyme activity of ATPase.</text>
</comment>
<gene>
    <name evidence="6" type="ORF">SISNIDRAFT_452040</name>
</gene>
<dbReference type="AlphaFoldDB" id="A0A164WWY4"/>
<evidence type="ECO:0000256" key="1">
    <source>
        <dbReference type="ARBA" id="ARBA00004173"/>
    </source>
</evidence>
<evidence type="ECO:0000256" key="2">
    <source>
        <dbReference type="ARBA" id="ARBA00010901"/>
    </source>
</evidence>
<feature type="compositionally biased region" description="Basic and acidic residues" evidence="5">
    <location>
        <begin position="34"/>
        <end position="44"/>
    </location>
</feature>
<dbReference type="Pfam" id="PF04568">
    <property type="entry name" value="IATP"/>
    <property type="match status" value="1"/>
</dbReference>
<dbReference type="EMBL" id="KV419401">
    <property type="protein sequence ID" value="KZS95439.1"/>
    <property type="molecule type" value="Genomic_DNA"/>
</dbReference>
<accession>A0A164WWY4</accession>
<reference evidence="6 7" key="1">
    <citation type="journal article" date="2016" name="Mol. Biol. Evol.">
        <title>Comparative Genomics of Early-Diverging Mushroom-Forming Fungi Provides Insights into the Origins of Lignocellulose Decay Capabilities.</title>
        <authorList>
            <person name="Nagy L.G."/>
            <person name="Riley R."/>
            <person name="Tritt A."/>
            <person name="Adam C."/>
            <person name="Daum C."/>
            <person name="Floudas D."/>
            <person name="Sun H."/>
            <person name="Yadav J.S."/>
            <person name="Pangilinan J."/>
            <person name="Larsson K.H."/>
            <person name="Matsuura K."/>
            <person name="Barry K."/>
            <person name="Labutti K."/>
            <person name="Kuo R."/>
            <person name="Ohm R.A."/>
            <person name="Bhattacharya S.S."/>
            <person name="Shirouzu T."/>
            <person name="Yoshinaga Y."/>
            <person name="Martin F.M."/>
            <person name="Grigoriev I.V."/>
            <person name="Hibbett D.S."/>
        </authorList>
    </citation>
    <scope>NUCLEOTIDE SEQUENCE [LARGE SCALE GENOMIC DNA]</scope>
    <source>
        <strain evidence="6 7">HHB9708</strain>
    </source>
</reference>
<comment type="subcellular location">
    <subcellularLocation>
        <location evidence="1">Mitochondrion</location>
    </subcellularLocation>
</comment>
<dbReference type="GO" id="GO:0005739">
    <property type="term" value="C:mitochondrion"/>
    <property type="evidence" value="ECO:0007669"/>
    <property type="project" value="UniProtKB-SubCell"/>
</dbReference>
<protein>
    <recommendedName>
        <fullName evidence="4">ATPase inhibitor, mitochondrial</fullName>
    </recommendedName>
</protein>
<feature type="region of interest" description="Disordered" evidence="5">
    <location>
        <begin position="21"/>
        <end position="56"/>
    </location>
</feature>
<organism evidence="6 7">
    <name type="scientific">Sistotremastrum niveocremeum HHB9708</name>
    <dbReference type="NCBI Taxonomy" id="1314777"/>
    <lineage>
        <taxon>Eukaryota</taxon>
        <taxon>Fungi</taxon>
        <taxon>Dikarya</taxon>
        <taxon>Basidiomycota</taxon>
        <taxon>Agaricomycotina</taxon>
        <taxon>Agaricomycetes</taxon>
        <taxon>Sistotremastrales</taxon>
        <taxon>Sistotremastraceae</taxon>
        <taxon>Sertulicium</taxon>
        <taxon>Sertulicium niveocremeum</taxon>
    </lineage>
</organism>
<comment type="similarity">
    <text evidence="2 4">Belongs to the ATPase inhibitor family.</text>
</comment>
<proteinExistence type="inferred from homology"/>